<dbReference type="Proteomes" id="UP000560000">
    <property type="component" value="Unassembled WGS sequence"/>
</dbReference>
<evidence type="ECO:0000313" key="2">
    <source>
        <dbReference type="Proteomes" id="UP000560000"/>
    </source>
</evidence>
<sequence length="47" mass="5521">MKKRFTDEQIMTTKHHALAKKAKAQNQDENWWLRIGRVNRLGLVGAM</sequence>
<dbReference type="AlphaFoldDB" id="A0A841KSM6"/>
<evidence type="ECO:0000313" key="1">
    <source>
        <dbReference type="EMBL" id="MBB6184958.1"/>
    </source>
</evidence>
<accession>A0A841KSM6</accession>
<dbReference type="EMBL" id="JACHET010000001">
    <property type="protein sequence ID" value="MBB6184958.1"/>
    <property type="molecule type" value="Genomic_DNA"/>
</dbReference>
<organism evidence="1 2">
    <name type="scientific">Oleiagrimonas soli</name>
    <dbReference type="NCBI Taxonomy" id="1543381"/>
    <lineage>
        <taxon>Bacteria</taxon>
        <taxon>Pseudomonadati</taxon>
        <taxon>Pseudomonadota</taxon>
        <taxon>Gammaproteobacteria</taxon>
        <taxon>Lysobacterales</taxon>
        <taxon>Rhodanobacteraceae</taxon>
        <taxon>Oleiagrimonas</taxon>
    </lineage>
</organism>
<protein>
    <submittedName>
        <fullName evidence="1">Uncharacterized protein</fullName>
    </submittedName>
</protein>
<dbReference type="RefSeq" id="WP_154662675.1">
    <property type="nucleotide sequence ID" value="NZ_JACHET010000001.1"/>
</dbReference>
<name>A0A841KSM6_9GAMM</name>
<gene>
    <name evidence="1" type="ORF">HNQ86_002303</name>
</gene>
<comment type="caution">
    <text evidence="1">The sequence shown here is derived from an EMBL/GenBank/DDBJ whole genome shotgun (WGS) entry which is preliminary data.</text>
</comment>
<proteinExistence type="predicted"/>
<reference evidence="1 2" key="1">
    <citation type="submission" date="2020-08" db="EMBL/GenBank/DDBJ databases">
        <title>Genomic Encyclopedia of Type Strains, Phase IV (KMG-IV): sequencing the most valuable type-strain genomes for metagenomic binning, comparative biology and taxonomic classification.</title>
        <authorList>
            <person name="Goeker M."/>
        </authorList>
    </citation>
    <scope>NUCLEOTIDE SEQUENCE [LARGE SCALE GENOMIC DNA]</scope>
    <source>
        <strain evidence="1 2">DSM 107085</strain>
    </source>
</reference>